<proteinExistence type="predicted"/>
<reference evidence="1 2" key="1">
    <citation type="submission" date="2014-04" db="EMBL/GenBank/DDBJ databases">
        <authorList>
            <consortium name="DOE Joint Genome Institute"/>
            <person name="Kuo A."/>
            <person name="Kohler A."/>
            <person name="Nagy L.G."/>
            <person name="Floudas D."/>
            <person name="Copeland A."/>
            <person name="Barry K.W."/>
            <person name="Cichocki N."/>
            <person name="Veneault-Fourrey C."/>
            <person name="LaButti K."/>
            <person name="Lindquist E.A."/>
            <person name="Lipzen A."/>
            <person name="Lundell T."/>
            <person name="Morin E."/>
            <person name="Murat C."/>
            <person name="Sun H."/>
            <person name="Tunlid A."/>
            <person name="Henrissat B."/>
            <person name="Grigoriev I.V."/>
            <person name="Hibbett D.S."/>
            <person name="Martin F."/>
            <person name="Nordberg H.P."/>
            <person name="Cantor M.N."/>
            <person name="Hua S.X."/>
        </authorList>
    </citation>
    <scope>NUCLEOTIDE SEQUENCE [LARGE SCALE GENOMIC DNA]</scope>
    <source>
        <strain evidence="1 2">LaAM-08-1</strain>
    </source>
</reference>
<dbReference type="HOGENOM" id="CLU_1970904_0_0_1"/>
<accession>A0A0C9WZN3</accession>
<keyword evidence="2" id="KW-1185">Reference proteome</keyword>
<gene>
    <name evidence="1" type="ORF">K443DRAFT_518993</name>
</gene>
<dbReference type="Proteomes" id="UP000054477">
    <property type="component" value="Unassembled WGS sequence"/>
</dbReference>
<keyword evidence="1" id="KW-0378">Hydrolase</keyword>
<dbReference type="AlphaFoldDB" id="A0A0C9WZN3"/>
<dbReference type="OrthoDB" id="3049676at2759"/>
<dbReference type="STRING" id="1095629.A0A0C9WZN3"/>
<name>A0A0C9WZN3_9AGAR</name>
<organism evidence="1 2">
    <name type="scientific">Laccaria amethystina LaAM-08-1</name>
    <dbReference type="NCBI Taxonomy" id="1095629"/>
    <lineage>
        <taxon>Eukaryota</taxon>
        <taxon>Fungi</taxon>
        <taxon>Dikarya</taxon>
        <taxon>Basidiomycota</taxon>
        <taxon>Agaricomycotina</taxon>
        <taxon>Agaricomycetes</taxon>
        <taxon>Agaricomycetidae</taxon>
        <taxon>Agaricales</taxon>
        <taxon>Agaricineae</taxon>
        <taxon>Hydnangiaceae</taxon>
        <taxon>Laccaria</taxon>
    </lineage>
</organism>
<dbReference type="GO" id="GO:0016787">
    <property type="term" value="F:hydrolase activity"/>
    <property type="evidence" value="ECO:0007669"/>
    <property type="project" value="UniProtKB-KW"/>
</dbReference>
<protein>
    <submittedName>
        <fullName evidence="1">Glycoside hydrolase family 5 protein</fullName>
    </submittedName>
</protein>
<reference evidence="2" key="2">
    <citation type="submission" date="2015-01" db="EMBL/GenBank/DDBJ databases">
        <title>Evolutionary Origins and Diversification of the Mycorrhizal Mutualists.</title>
        <authorList>
            <consortium name="DOE Joint Genome Institute"/>
            <consortium name="Mycorrhizal Genomics Consortium"/>
            <person name="Kohler A."/>
            <person name="Kuo A."/>
            <person name="Nagy L.G."/>
            <person name="Floudas D."/>
            <person name="Copeland A."/>
            <person name="Barry K.W."/>
            <person name="Cichocki N."/>
            <person name="Veneault-Fourrey C."/>
            <person name="LaButti K."/>
            <person name="Lindquist E.A."/>
            <person name="Lipzen A."/>
            <person name="Lundell T."/>
            <person name="Morin E."/>
            <person name="Murat C."/>
            <person name="Riley R."/>
            <person name="Ohm R."/>
            <person name="Sun H."/>
            <person name="Tunlid A."/>
            <person name="Henrissat B."/>
            <person name="Grigoriev I.V."/>
            <person name="Hibbett D.S."/>
            <person name="Martin F."/>
        </authorList>
    </citation>
    <scope>NUCLEOTIDE SEQUENCE [LARGE SCALE GENOMIC DNA]</scope>
    <source>
        <strain evidence="2">LaAM-08-1</strain>
    </source>
</reference>
<evidence type="ECO:0000313" key="1">
    <source>
        <dbReference type="EMBL" id="KIJ90786.1"/>
    </source>
</evidence>
<evidence type="ECO:0000313" key="2">
    <source>
        <dbReference type="Proteomes" id="UP000054477"/>
    </source>
</evidence>
<sequence>MGLVRIFFFSSDSGGGETTTSGTYGNGGSMTGVLTGGDRSIVTVDNGTTFTYRNSFGGFWVSDCANPFNNDACPNSWTPPLNMSWTWGKDCVFGVNLGGGWSRYHSSRHRITRNIRAQWMSYRLARL</sequence>
<dbReference type="EMBL" id="KN839112">
    <property type="protein sequence ID" value="KIJ90786.1"/>
    <property type="molecule type" value="Genomic_DNA"/>
</dbReference>